<keyword evidence="1" id="KW-0732">Signal</keyword>
<dbReference type="AlphaFoldDB" id="A0AAW6TUX2"/>
<dbReference type="Gene3D" id="2.60.120.200">
    <property type="match status" value="1"/>
</dbReference>
<gene>
    <name evidence="3" type="ORF">QJ522_10105</name>
</gene>
<dbReference type="PANTHER" id="PTHR30383:SF5">
    <property type="entry name" value="SGNH HYDROLASE-TYPE ESTERASE DOMAIN-CONTAINING PROTEIN"/>
    <property type="match status" value="1"/>
</dbReference>
<dbReference type="PANTHER" id="PTHR30383">
    <property type="entry name" value="THIOESTERASE 1/PROTEASE 1/LYSOPHOSPHOLIPASE L1"/>
    <property type="match status" value="1"/>
</dbReference>
<evidence type="ECO:0000313" key="3">
    <source>
        <dbReference type="EMBL" id="MDI6449393.1"/>
    </source>
</evidence>
<feature type="domain" description="SGNH hydrolase-type esterase" evidence="2">
    <location>
        <begin position="26"/>
        <end position="201"/>
    </location>
</feature>
<reference evidence="3" key="1">
    <citation type="submission" date="2023-05" db="EMBL/GenBank/DDBJ databases">
        <title>Anaerotaeda fermentans gen. nov., sp. nov., a novel anaerobic planctomycete of the new family within the order Sedimentisphaerales isolated from Taman Peninsula, Russia.</title>
        <authorList>
            <person name="Khomyakova M.A."/>
            <person name="Merkel A.Y."/>
            <person name="Slobodkin A.I."/>
        </authorList>
    </citation>
    <scope>NUCLEOTIDE SEQUENCE</scope>
    <source>
        <strain evidence="3">M17dextr</strain>
    </source>
</reference>
<feature type="chain" id="PRO_5043767638" evidence="1">
    <location>
        <begin position="22"/>
        <end position="471"/>
    </location>
</feature>
<dbReference type="Pfam" id="PF13385">
    <property type="entry name" value="Laminin_G_3"/>
    <property type="match status" value="1"/>
</dbReference>
<proteinExistence type="predicted"/>
<sequence>MKRQALLVLLFVFCAATAADAKLVACVGDSITYGSGISDRLRDGYPAQLERMLKEFDPAWEVRNFGVSGATLLSKGDRPYIRESAYQSALASDPDIVIIKLGTNDSKPQNWAYASEYVSDYTAMIEAFRALPSGPVVWICKPVPAFYLNFSIRPEVIRDEILPMIDAISAQTGAPVIDLYTALQDYGDLFPDGIHPNAEGAGLMAETILPYLTGIRRAPDFNHDGVVNLLDFACLARHWLASEPSLDIAPAPDGDALIGYLDLLGLGMYWLKYPNLTAHWPLDETDGAIAADVLGRFDGTLHGEPQWQPAGGAIGGALDLDGIDDYVSAQTIVRPTDGPFTVFVWVKEGRPGQVILSQADDSGAGVTWIGTDAQSGAVVTRLTDGGRITVALASDQVVTDGQWHRIRFVWTGVRRYLYVDGRLVAADTHDLGSLRPSNAGFLLGAGDGLAPETFWSGLVDDVRFYDRAIQP</sequence>
<keyword evidence="4" id="KW-1185">Reference proteome</keyword>
<dbReference type="Gene3D" id="3.40.50.1110">
    <property type="entry name" value="SGNH hydrolase"/>
    <property type="match status" value="1"/>
</dbReference>
<dbReference type="InterPro" id="IPR036514">
    <property type="entry name" value="SGNH_hydro_sf"/>
</dbReference>
<dbReference type="RefSeq" id="WP_349244801.1">
    <property type="nucleotide sequence ID" value="NZ_JASCXX010000010.1"/>
</dbReference>
<dbReference type="Pfam" id="PF13472">
    <property type="entry name" value="Lipase_GDSL_2"/>
    <property type="match status" value="1"/>
</dbReference>
<organism evidence="3 4">
    <name type="scientific">Anaerobaca lacustris</name>
    <dbReference type="NCBI Taxonomy" id="3044600"/>
    <lineage>
        <taxon>Bacteria</taxon>
        <taxon>Pseudomonadati</taxon>
        <taxon>Planctomycetota</taxon>
        <taxon>Phycisphaerae</taxon>
        <taxon>Sedimentisphaerales</taxon>
        <taxon>Anaerobacaceae</taxon>
        <taxon>Anaerobaca</taxon>
    </lineage>
</organism>
<dbReference type="SUPFAM" id="SSF52266">
    <property type="entry name" value="SGNH hydrolase"/>
    <property type="match status" value="1"/>
</dbReference>
<evidence type="ECO:0000256" key="1">
    <source>
        <dbReference type="SAM" id="SignalP"/>
    </source>
</evidence>
<dbReference type="InterPro" id="IPR018247">
    <property type="entry name" value="EF_Hand_1_Ca_BS"/>
</dbReference>
<accession>A0AAW6TUX2</accession>
<dbReference type="PROSITE" id="PS00018">
    <property type="entry name" value="EF_HAND_1"/>
    <property type="match status" value="1"/>
</dbReference>
<dbReference type="SUPFAM" id="SSF49899">
    <property type="entry name" value="Concanavalin A-like lectins/glucanases"/>
    <property type="match status" value="1"/>
</dbReference>
<evidence type="ECO:0000313" key="4">
    <source>
        <dbReference type="Proteomes" id="UP001431776"/>
    </source>
</evidence>
<dbReference type="InterPro" id="IPR051532">
    <property type="entry name" value="Ester_Hydrolysis_Enzymes"/>
</dbReference>
<comment type="caution">
    <text evidence="3">The sequence shown here is derived from an EMBL/GenBank/DDBJ whole genome shotgun (WGS) entry which is preliminary data.</text>
</comment>
<evidence type="ECO:0000259" key="2">
    <source>
        <dbReference type="Pfam" id="PF13472"/>
    </source>
</evidence>
<dbReference type="InterPro" id="IPR013320">
    <property type="entry name" value="ConA-like_dom_sf"/>
</dbReference>
<name>A0AAW6TUX2_9BACT</name>
<dbReference type="InterPro" id="IPR013830">
    <property type="entry name" value="SGNH_hydro"/>
</dbReference>
<feature type="signal peptide" evidence="1">
    <location>
        <begin position="1"/>
        <end position="21"/>
    </location>
</feature>
<dbReference type="Proteomes" id="UP001431776">
    <property type="component" value="Unassembled WGS sequence"/>
</dbReference>
<dbReference type="GO" id="GO:0004622">
    <property type="term" value="F:phosphatidylcholine lysophospholipase activity"/>
    <property type="evidence" value="ECO:0007669"/>
    <property type="project" value="TreeGrafter"/>
</dbReference>
<protein>
    <submittedName>
        <fullName evidence="3">GDSL-type esterase/lipase family protein</fullName>
    </submittedName>
</protein>
<dbReference type="EMBL" id="JASCXX010000010">
    <property type="protein sequence ID" value="MDI6449393.1"/>
    <property type="molecule type" value="Genomic_DNA"/>
</dbReference>